<dbReference type="Proteomes" id="UP001165120">
    <property type="component" value="Unassembled WGS sequence"/>
</dbReference>
<accession>A0A9W6WKF9</accession>
<dbReference type="Pfam" id="PF02540">
    <property type="entry name" value="NAD_synthase"/>
    <property type="match status" value="1"/>
</dbReference>
<keyword evidence="11" id="KW-1185">Reference proteome</keyword>
<dbReference type="EMBL" id="BSXN01004088">
    <property type="protein sequence ID" value="GME80550.1"/>
    <property type="molecule type" value="Genomic_DNA"/>
</dbReference>
<evidence type="ECO:0000256" key="4">
    <source>
        <dbReference type="ARBA" id="ARBA00022598"/>
    </source>
</evidence>
<comment type="similarity">
    <text evidence="2">In the C-terminal section; belongs to the NAD synthetase family.</text>
</comment>
<reference evidence="10" key="1">
    <citation type="submission" date="2023-04" db="EMBL/GenBank/DDBJ databases">
        <title>Candida boidinii NBRC 10035.</title>
        <authorList>
            <person name="Ichikawa N."/>
            <person name="Sato H."/>
            <person name="Tonouchi N."/>
        </authorList>
    </citation>
    <scope>NUCLEOTIDE SEQUENCE</scope>
    <source>
        <strain evidence="10">NBRC 10035</strain>
    </source>
</reference>
<dbReference type="CDD" id="cd00553">
    <property type="entry name" value="NAD_synthase"/>
    <property type="match status" value="1"/>
</dbReference>
<keyword evidence="7" id="KW-0520">NAD</keyword>
<dbReference type="GO" id="GO:0005737">
    <property type="term" value="C:cytoplasm"/>
    <property type="evidence" value="ECO:0007669"/>
    <property type="project" value="InterPro"/>
</dbReference>
<dbReference type="GO" id="GO:0003952">
    <property type="term" value="F:NAD+ synthase (glutamine-hydrolyzing) activity"/>
    <property type="evidence" value="ECO:0007669"/>
    <property type="project" value="UniProtKB-EC"/>
</dbReference>
<dbReference type="GO" id="GO:0005524">
    <property type="term" value="F:ATP binding"/>
    <property type="evidence" value="ECO:0007669"/>
    <property type="project" value="UniProtKB-KW"/>
</dbReference>
<sequence>MLDLIERYPDSLNFDPNVAPTDFREIHYYKPEEEIAYGPACWLWDYVRRCKGSGYFVPLSGGIDSCATSVIVHSMCRLVVEACKNGNEQVIKDARLVANKTQDEDWIPATPQEFSNLIFHTCYMGTENSSIETRQRAKDLAEKIGSYHVDLNMDSIVLSMVSLFEVVTGKKPIFKIFGGSNIENLALQNIQARLRMVLAYLFAQLLPWTRGRTNTGGLLVLGSANVDEQLRGTNYKRLYSI</sequence>
<dbReference type="EC" id="6.3.5.1" evidence="3"/>
<protein>
    <recommendedName>
        <fullName evidence="3">NAD(+) synthase (glutamine-hydrolyzing)</fullName>
        <ecNumber evidence="3">6.3.5.1</ecNumber>
    </recommendedName>
    <alternativeName>
        <fullName evidence="8">NAD(+) synthase [glutamine-hydrolyzing]</fullName>
    </alternativeName>
</protein>
<dbReference type="FunFam" id="3.40.50.620:FF:000036">
    <property type="entry name" value="Glutamine-dependent NAD(+) synthetase"/>
    <property type="match status" value="1"/>
</dbReference>
<dbReference type="InterPro" id="IPR003694">
    <property type="entry name" value="NAD_synthase"/>
</dbReference>
<evidence type="ECO:0000313" key="10">
    <source>
        <dbReference type="EMBL" id="GME80550.1"/>
    </source>
</evidence>
<gene>
    <name evidence="10" type="ORF">Cboi02_000642000</name>
</gene>
<dbReference type="Gene3D" id="3.40.50.620">
    <property type="entry name" value="HUPs"/>
    <property type="match status" value="1"/>
</dbReference>
<comment type="caution">
    <text evidence="10">The sequence shown here is derived from an EMBL/GenBank/DDBJ whole genome shotgun (WGS) entry which is preliminary data.</text>
</comment>
<organism evidence="10 11">
    <name type="scientific">Candida boidinii</name>
    <name type="common">Yeast</name>
    <dbReference type="NCBI Taxonomy" id="5477"/>
    <lineage>
        <taxon>Eukaryota</taxon>
        <taxon>Fungi</taxon>
        <taxon>Dikarya</taxon>
        <taxon>Ascomycota</taxon>
        <taxon>Saccharomycotina</taxon>
        <taxon>Pichiomycetes</taxon>
        <taxon>Pichiales</taxon>
        <taxon>Pichiaceae</taxon>
        <taxon>Ogataea</taxon>
        <taxon>Ogataea/Candida clade</taxon>
    </lineage>
</organism>
<evidence type="ECO:0000313" key="11">
    <source>
        <dbReference type="Proteomes" id="UP001165120"/>
    </source>
</evidence>
<evidence type="ECO:0000256" key="7">
    <source>
        <dbReference type="ARBA" id="ARBA00023027"/>
    </source>
</evidence>
<evidence type="ECO:0000256" key="2">
    <source>
        <dbReference type="ARBA" id="ARBA00007145"/>
    </source>
</evidence>
<evidence type="ECO:0000259" key="9">
    <source>
        <dbReference type="Pfam" id="PF02540"/>
    </source>
</evidence>
<dbReference type="PANTHER" id="PTHR23090:SF9">
    <property type="entry name" value="GLUTAMINE-DEPENDENT NAD(+) SYNTHETASE"/>
    <property type="match status" value="1"/>
</dbReference>
<keyword evidence="4" id="KW-0436">Ligase</keyword>
<dbReference type="PANTHER" id="PTHR23090">
    <property type="entry name" value="NH 3 /GLUTAMINE-DEPENDENT NAD + SYNTHETASE"/>
    <property type="match status" value="1"/>
</dbReference>
<dbReference type="AlphaFoldDB" id="A0A9W6WKF9"/>
<dbReference type="SUPFAM" id="SSF52402">
    <property type="entry name" value="Adenine nucleotide alpha hydrolases-like"/>
    <property type="match status" value="1"/>
</dbReference>
<dbReference type="GO" id="GO:0009435">
    <property type="term" value="P:NAD+ biosynthetic process"/>
    <property type="evidence" value="ECO:0007669"/>
    <property type="project" value="InterPro"/>
</dbReference>
<keyword evidence="6" id="KW-0067">ATP-binding</keyword>
<keyword evidence="5" id="KW-0547">Nucleotide-binding</keyword>
<dbReference type="InterPro" id="IPR014729">
    <property type="entry name" value="Rossmann-like_a/b/a_fold"/>
</dbReference>
<name>A0A9W6WKF9_CANBO</name>
<comment type="pathway">
    <text evidence="1">Cofactor biosynthesis; NAD(+) biosynthesis; NAD(+) from deamido-NAD(+) (L-Gln route): step 1/1.</text>
</comment>
<dbReference type="GO" id="GO:0004359">
    <property type="term" value="F:glutaminase activity"/>
    <property type="evidence" value="ECO:0007669"/>
    <property type="project" value="InterPro"/>
</dbReference>
<evidence type="ECO:0000256" key="8">
    <source>
        <dbReference type="ARBA" id="ARBA00030681"/>
    </source>
</evidence>
<proteinExistence type="inferred from homology"/>
<evidence type="ECO:0000256" key="6">
    <source>
        <dbReference type="ARBA" id="ARBA00022840"/>
    </source>
</evidence>
<evidence type="ECO:0000256" key="1">
    <source>
        <dbReference type="ARBA" id="ARBA00005188"/>
    </source>
</evidence>
<dbReference type="InterPro" id="IPR022310">
    <property type="entry name" value="NAD/GMP_synthase"/>
</dbReference>
<evidence type="ECO:0000256" key="5">
    <source>
        <dbReference type="ARBA" id="ARBA00022741"/>
    </source>
</evidence>
<evidence type="ECO:0000256" key="3">
    <source>
        <dbReference type="ARBA" id="ARBA00012743"/>
    </source>
</evidence>
<feature type="domain" description="NAD/GMP synthase" evidence="9">
    <location>
        <begin position="42"/>
        <end position="205"/>
    </location>
</feature>